<comment type="similarity">
    <text evidence="2 12">Belongs to the peptidase M24 family. SPT16 subfamily.</text>
</comment>
<keyword evidence="14" id="KW-1133">Transmembrane helix</keyword>
<keyword evidence="10 12" id="KW-0539">Nucleus</keyword>
<feature type="compositionally biased region" description="Basic and acidic residues" evidence="13">
    <location>
        <begin position="998"/>
        <end position="1018"/>
    </location>
</feature>
<dbReference type="Pfam" id="PF14826">
    <property type="entry name" value="FACT-Spt16_Nlob"/>
    <property type="match status" value="1"/>
</dbReference>
<comment type="subcellular location">
    <subcellularLocation>
        <location evidence="1">Membrane</location>
        <topology evidence="1">Multi-pass membrane protein</topology>
    </subcellularLocation>
    <subcellularLocation>
        <location evidence="12">Nucleus</location>
    </subcellularLocation>
    <subcellularLocation>
        <location evidence="12">Chromosome</location>
    </subcellularLocation>
</comment>
<gene>
    <name evidence="16" type="ORF">B0A48_11490</name>
</gene>
<dbReference type="Pfam" id="PF00557">
    <property type="entry name" value="Peptidase_M24"/>
    <property type="match status" value="1"/>
</dbReference>
<dbReference type="GO" id="GO:0006260">
    <property type="term" value="P:DNA replication"/>
    <property type="evidence" value="ECO:0007669"/>
    <property type="project" value="UniProtKB-KW"/>
</dbReference>
<feature type="transmembrane region" description="Helical" evidence="14">
    <location>
        <begin position="1061"/>
        <end position="1081"/>
    </location>
</feature>
<keyword evidence="14" id="KW-0812">Transmembrane</keyword>
<dbReference type="Gene3D" id="2.30.29.30">
    <property type="entry name" value="Pleckstrin-homology domain (PH domain)/Phosphotyrosine-binding domain (PTB)"/>
    <property type="match status" value="1"/>
</dbReference>
<dbReference type="InterPro" id="IPR029148">
    <property type="entry name" value="FACT-SPT16_Nlobe"/>
</dbReference>
<keyword evidence="17" id="KW-1185">Reference proteome</keyword>
<feature type="transmembrane region" description="Helical" evidence="14">
    <location>
        <begin position="1352"/>
        <end position="1374"/>
    </location>
</feature>
<dbReference type="PANTHER" id="PTHR13980">
    <property type="entry name" value="CDC68 RELATED"/>
    <property type="match status" value="1"/>
</dbReference>
<dbReference type="PANTHER" id="PTHR13980:SF15">
    <property type="entry name" value="FACT COMPLEX SUBUNIT SPT16"/>
    <property type="match status" value="1"/>
</dbReference>
<feature type="compositionally biased region" description="Basic and acidic residues" evidence="13">
    <location>
        <begin position="484"/>
        <end position="498"/>
    </location>
</feature>
<evidence type="ECO:0000259" key="15">
    <source>
        <dbReference type="PROSITE" id="PS50850"/>
    </source>
</evidence>
<dbReference type="GO" id="GO:0010468">
    <property type="term" value="P:regulation of gene expression"/>
    <property type="evidence" value="ECO:0007669"/>
    <property type="project" value="UniProtKB-ARBA"/>
</dbReference>
<evidence type="ECO:0000256" key="6">
    <source>
        <dbReference type="ARBA" id="ARBA00023015"/>
    </source>
</evidence>
<dbReference type="FunCoup" id="A0A1V8SW04">
    <property type="interactions" value="2375"/>
</dbReference>
<dbReference type="GO" id="GO:0022857">
    <property type="term" value="F:transmembrane transporter activity"/>
    <property type="evidence" value="ECO:0007669"/>
    <property type="project" value="InterPro"/>
</dbReference>
<dbReference type="Gene3D" id="3.90.230.10">
    <property type="entry name" value="Creatinase/methionine aminopeptidase superfamily"/>
    <property type="match status" value="1"/>
</dbReference>
<dbReference type="InterPro" id="IPR011701">
    <property type="entry name" value="MFS"/>
</dbReference>
<dbReference type="InterPro" id="IPR011993">
    <property type="entry name" value="PH-like_dom_sf"/>
</dbReference>
<dbReference type="Gene3D" id="3.40.350.10">
    <property type="entry name" value="Creatinase/prolidase N-terminal domain"/>
    <property type="match status" value="1"/>
</dbReference>
<feature type="region of interest" description="Disordered" evidence="13">
    <location>
        <begin position="758"/>
        <end position="781"/>
    </location>
</feature>
<keyword evidence="4 12" id="KW-0235">DNA replication</keyword>
<evidence type="ECO:0000256" key="9">
    <source>
        <dbReference type="ARBA" id="ARBA00023204"/>
    </source>
</evidence>
<feature type="transmembrane region" description="Helical" evidence="14">
    <location>
        <begin position="1426"/>
        <end position="1447"/>
    </location>
</feature>
<feature type="transmembrane region" description="Helical" evidence="14">
    <location>
        <begin position="1213"/>
        <end position="1235"/>
    </location>
</feature>
<dbReference type="SMART" id="SM01287">
    <property type="entry name" value="Rtt106"/>
    <property type="match status" value="1"/>
</dbReference>
<feature type="domain" description="Major facilitator superfamily (MFS) profile" evidence="15">
    <location>
        <begin position="1052"/>
        <end position="1453"/>
    </location>
</feature>
<evidence type="ECO:0000256" key="10">
    <source>
        <dbReference type="ARBA" id="ARBA00023242"/>
    </source>
</evidence>
<dbReference type="InterPro" id="IPR000994">
    <property type="entry name" value="Pept_M24"/>
</dbReference>
<evidence type="ECO:0000256" key="13">
    <source>
        <dbReference type="SAM" id="MobiDB-lite"/>
    </source>
</evidence>
<dbReference type="CDD" id="cd01091">
    <property type="entry name" value="CDC68-like"/>
    <property type="match status" value="1"/>
</dbReference>
<feature type="compositionally biased region" description="Acidic residues" evidence="13">
    <location>
        <begin position="986"/>
        <end position="997"/>
    </location>
</feature>
<keyword evidence="8 12" id="KW-0804">Transcription</keyword>
<dbReference type="OrthoDB" id="10251642at2759"/>
<proteinExistence type="inferred from homology"/>
<feature type="region of interest" description="Disordered" evidence="13">
    <location>
        <begin position="445"/>
        <end position="508"/>
    </location>
</feature>
<dbReference type="Proteomes" id="UP000192596">
    <property type="component" value="Unassembled WGS sequence"/>
</dbReference>
<evidence type="ECO:0000313" key="17">
    <source>
        <dbReference type="Proteomes" id="UP000192596"/>
    </source>
</evidence>
<dbReference type="Gene3D" id="1.20.1250.20">
    <property type="entry name" value="MFS general substrate transporter like domains"/>
    <property type="match status" value="2"/>
</dbReference>
<feature type="transmembrane region" description="Helical" evidence="14">
    <location>
        <begin position="1256"/>
        <end position="1278"/>
    </location>
</feature>
<dbReference type="PROSITE" id="PS50850">
    <property type="entry name" value="MFS"/>
    <property type="match status" value="1"/>
</dbReference>
<dbReference type="InterPro" id="IPR040258">
    <property type="entry name" value="Spt16"/>
</dbReference>
<reference evidence="17" key="1">
    <citation type="submission" date="2017-03" db="EMBL/GenBank/DDBJ databases">
        <title>Genomes of endolithic fungi from Antarctica.</title>
        <authorList>
            <person name="Coleine C."/>
            <person name="Masonjones S."/>
            <person name="Stajich J.E."/>
        </authorList>
    </citation>
    <scope>NUCLEOTIDE SEQUENCE [LARGE SCALE GENOMIC DNA]</scope>
    <source>
        <strain evidence="17">CCFEE 5527</strain>
    </source>
</reference>
<dbReference type="Pfam" id="PF21091">
    <property type="entry name" value="SPT16_C"/>
    <property type="match status" value="1"/>
</dbReference>
<feature type="compositionally biased region" description="Acidic residues" evidence="13">
    <location>
        <begin position="939"/>
        <end position="978"/>
    </location>
</feature>
<dbReference type="Pfam" id="PF08512">
    <property type="entry name" value="Rttp106-like_middle"/>
    <property type="match status" value="1"/>
</dbReference>
<dbReference type="SMART" id="SM01286">
    <property type="entry name" value="SPT16"/>
    <property type="match status" value="1"/>
</dbReference>
<feature type="region of interest" description="Disordered" evidence="13">
    <location>
        <begin position="939"/>
        <end position="1037"/>
    </location>
</feature>
<evidence type="ECO:0000256" key="4">
    <source>
        <dbReference type="ARBA" id="ARBA00022705"/>
    </source>
</evidence>
<feature type="transmembrane region" description="Helical" evidence="14">
    <location>
        <begin position="1093"/>
        <end position="1116"/>
    </location>
</feature>
<keyword evidence="9 12" id="KW-0234">DNA repair</keyword>
<dbReference type="GO" id="GO:0006281">
    <property type="term" value="P:DNA repair"/>
    <property type="evidence" value="ECO:0007669"/>
    <property type="project" value="UniProtKB-UniRule"/>
</dbReference>
<protein>
    <recommendedName>
        <fullName evidence="12">FACT complex subunit</fullName>
    </recommendedName>
</protein>
<dbReference type="GO" id="GO:0034728">
    <property type="term" value="P:nucleosome organization"/>
    <property type="evidence" value="ECO:0007669"/>
    <property type="project" value="UniProtKB-ARBA"/>
</dbReference>
<dbReference type="InterPro" id="IPR033825">
    <property type="entry name" value="Spt16_M24"/>
</dbReference>
<feature type="transmembrane region" description="Helical" evidence="14">
    <location>
        <begin position="1182"/>
        <end position="1201"/>
    </location>
</feature>
<dbReference type="InterPro" id="IPR036005">
    <property type="entry name" value="Creatinase/aminopeptidase-like"/>
</dbReference>
<feature type="transmembrane region" description="Helical" evidence="14">
    <location>
        <begin position="1394"/>
        <end position="1414"/>
    </location>
</feature>
<keyword evidence="6 12" id="KW-0805">Transcription regulation</keyword>
<evidence type="ECO:0000256" key="7">
    <source>
        <dbReference type="ARBA" id="ARBA00023054"/>
    </source>
</evidence>
<dbReference type="GO" id="GO:0031491">
    <property type="term" value="F:nucleosome binding"/>
    <property type="evidence" value="ECO:0007669"/>
    <property type="project" value="TreeGrafter"/>
</dbReference>
<dbReference type="InParanoid" id="A0A1V8SW04"/>
<dbReference type="InterPro" id="IPR029149">
    <property type="entry name" value="Creatin/AminoP/Spt16_N"/>
</dbReference>
<accession>A0A1V8SW04</accession>
<dbReference type="SMART" id="SM01285">
    <property type="entry name" value="FACT-Spt16_Nlob"/>
    <property type="match status" value="1"/>
</dbReference>
<dbReference type="GO" id="GO:0035101">
    <property type="term" value="C:FACT complex"/>
    <property type="evidence" value="ECO:0007669"/>
    <property type="project" value="UniProtKB-UniRule"/>
</dbReference>
<dbReference type="FunFam" id="2.30.29.150:FF:000002">
    <property type="entry name" value="FACT complex subunit SPT16"/>
    <property type="match status" value="1"/>
</dbReference>
<name>A0A1V8SW04_9PEZI</name>
<evidence type="ECO:0000256" key="1">
    <source>
        <dbReference type="ARBA" id="ARBA00004141"/>
    </source>
</evidence>
<evidence type="ECO:0000256" key="12">
    <source>
        <dbReference type="RuleBase" id="RU367052"/>
    </source>
</evidence>
<dbReference type="FunFam" id="2.30.29.210:FF:000001">
    <property type="entry name" value="FACT complex subunit spt16"/>
    <property type="match status" value="1"/>
</dbReference>
<sequence length="1457" mass="160622">MADEVSIDKAQFHNRLASIITQWKADKRSGNNVFGDVGSIAVVMGKTDEAAGFHKANALQFWLLGYEFPTTLFLITLESIYILTTKKKAIYLEPLKDGKTPVEVIVRGKDAAENTAQFERCLEIIKNAGKKVGVIKREDSTGPFVTEWKSAFSEISKDVEEVEISPALSAVMSVKDQGELSAVRNASRATAAVMADYFVETMSDILDKDKKITHKALSNKIADKIEDDKFFKSMKGGDFDPVNLDWSVSPIVMSGGNFDLKLRSEPDDSNLHAGVIIAALGLRYQTYASMIARTYLVDPNKSQESTYKLLLSVHEAVLKELKDGAPAKNAYNKAIATIKAKKPELVDNFVKHVGAGIGIEGVDSTMVLNGKNGRILKDGMTLVVTTGFSDVENPNPQDKKKDAKYSLMLSDTIRINASEVGSGEPFVFTKKAGSDMDSAAFFFNDDEEEEKKPAKAKKDPRVGAVASSNITKTRLRGQGGQSANEEKEAARREHQRELHQKKHNDGLANYAEGHAALNGTEEKKFKRFESYKYDTQIPTKVKDLIIVADPRNNSVIMPIMGRPVPFHINTIKNASTTSEGAWIFLRINFLSPGQGVGRKDDQPFEDPSAQFVRSLTYRSKDRDHMADIESQITEMKKAAVRRDQEKKDMEDVVEQDKLVEIRNRRPHRLDNIYMRPTMESKRVGGAVEVHHNGLRYHHMAGQKIDILFSNVKHLFFQPCVGELIVIIHVHLVNPIIIGKRKTKDIQFLREATTEQFDETGNRKRKHRYGDEEEFEAEQEEKRRRSALDKEFRMFAEKIADAGKSEGMSVDMPFRDLGFNGVPARSSVTIQPTTDCLVQLTEPPFLVITLTDIEVVHLERVQFGLKNFDMVVIFKDFTRPPAHINTIPVESLDGVKDWLDSVDIPFSEGPLNLNWGTIMKTVTTDPHAFFAEGGWSFLDTESDAESDAEEEESAFEMSEEDFASEASSEEESDFDDDASADASGGSDESDDEGEDWDEMEKKAARKDRDGGGSEDEGRSRKSKGKAPPPKVKNVKAPSVIVSTTPSAPDGGTRAWLQVAGSFLVFGNLWGLTFAFGSFVSYYELTLLPDLSSSTISWIGTTSTTLLIFGGIVSGPLFDRGYFRSMLIVGALVETLGLMLLSLCKASYWQIFLTQGIVTGLGNSLLYIPGLALVGRAFTKNRSLAMGITTCGAPIGGIIYTITFEHLISRMSFGWTVRIMAFIMLSTYCIAFPMILWRVKNLADLAPDRPRKLFDASALRDLPFWSYTSSNFLIFCGYMVPFYFMSSYGQIELGMSRSDANYVLVISQAASVLGRLVASYAASKIGVMIPWIVCGLSSGILCLGWIGVKSSGAFIVYAALYGCFSGALIPLPPSVFPVVCPDIKVLGARMGMSQGIGSMASLIGPPIAGALTSIGATAEHRNYLGLQLFGGAIMAAGGCNLVGLWILLIRQRGLKSKLI</sequence>
<evidence type="ECO:0000256" key="5">
    <source>
        <dbReference type="ARBA" id="ARBA00022763"/>
    </source>
</evidence>
<dbReference type="InterPro" id="IPR013719">
    <property type="entry name" value="RTT106/SPT16-like_middle_dom"/>
</dbReference>
<dbReference type="CDD" id="cd17352">
    <property type="entry name" value="MFS_MCT_SLC16"/>
    <property type="match status" value="1"/>
</dbReference>
<dbReference type="Pfam" id="PF08644">
    <property type="entry name" value="SPT16"/>
    <property type="match status" value="1"/>
</dbReference>
<dbReference type="FunFam" id="2.30.29.30:FF:000017">
    <property type="entry name" value="FACT complex subunit SPT16"/>
    <property type="match status" value="1"/>
</dbReference>
<keyword evidence="14" id="KW-0472">Membrane</keyword>
<evidence type="ECO:0000313" key="16">
    <source>
        <dbReference type="EMBL" id="OQO03234.1"/>
    </source>
</evidence>
<keyword evidence="7" id="KW-0175">Coiled coil</keyword>
<comment type="caution">
    <text evidence="16">The sequence shown here is derived from an EMBL/GenBank/DDBJ whole genome shotgun (WGS) entry which is preliminary data.</text>
</comment>
<dbReference type="InterPro" id="IPR056595">
    <property type="entry name" value="Fact-SPT16_PH"/>
</dbReference>
<dbReference type="InterPro" id="IPR020846">
    <property type="entry name" value="MFS_dom"/>
</dbReference>
<feature type="transmembrane region" description="Helical" evidence="14">
    <location>
        <begin position="1298"/>
        <end position="1316"/>
    </location>
</feature>
<comment type="function">
    <text evidence="11 12">Component of the FACT complex, a general chromatin factor that acts to reorganize nucleosomes. The FACT complex is involved in multiple processes that require DNA as a template such as mRNA elongation, DNA replication and DNA repair. During transcription elongation the FACT complex acts as a histone chaperone that both destabilizes and restores nucleosomal structure. It facilitates the passage of RNA polymerase II and transcription by promoting the dissociation of one histone H2A-H2B dimer from the nucleosome, then subsequently promotes the reestablishment of the nucleosome following the passage of RNA polymerase II.</text>
</comment>
<evidence type="ECO:0000256" key="2">
    <source>
        <dbReference type="ARBA" id="ARBA00010779"/>
    </source>
</evidence>
<feature type="transmembrane region" description="Helical" evidence="14">
    <location>
        <begin position="1123"/>
        <end position="1141"/>
    </location>
</feature>
<evidence type="ECO:0000256" key="11">
    <source>
        <dbReference type="ARBA" id="ARBA00025370"/>
    </source>
</evidence>
<evidence type="ECO:0000256" key="8">
    <source>
        <dbReference type="ARBA" id="ARBA00023163"/>
    </source>
</evidence>
<comment type="subunit">
    <text evidence="12">Component of the FACT complex.</text>
</comment>
<dbReference type="Pfam" id="PF07690">
    <property type="entry name" value="MFS_1"/>
    <property type="match status" value="1"/>
</dbReference>
<dbReference type="Gene3D" id="2.30.29.150">
    <property type="match status" value="1"/>
</dbReference>
<evidence type="ECO:0000256" key="3">
    <source>
        <dbReference type="ARBA" id="ARBA00022454"/>
    </source>
</evidence>
<organism evidence="16 17">
    <name type="scientific">Cryoendolithus antarcticus</name>
    <dbReference type="NCBI Taxonomy" id="1507870"/>
    <lineage>
        <taxon>Eukaryota</taxon>
        <taxon>Fungi</taxon>
        <taxon>Dikarya</taxon>
        <taxon>Ascomycota</taxon>
        <taxon>Pezizomycotina</taxon>
        <taxon>Dothideomycetes</taxon>
        <taxon>Dothideomycetidae</taxon>
        <taxon>Cladosporiales</taxon>
        <taxon>Cladosporiaceae</taxon>
        <taxon>Cryoendolithus</taxon>
    </lineage>
</organism>
<keyword evidence="5 12" id="KW-0227">DNA damage</keyword>
<feature type="transmembrane region" description="Helical" evidence="14">
    <location>
        <begin position="1147"/>
        <end position="1170"/>
    </location>
</feature>
<dbReference type="GO" id="GO:0016020">
    <property type="term" value="C:membrane"/>
    <property type="evidence" value="ECO:0007669"/>
    <property type="project" value="UniProtKB-SubCell"/>
</dbReference>
<dbReference type="FunFam" id="3.40.350.10:FF:000006">
    <property type="entry name" value="FACT complex subunit SPT16"/>
    <property type="match status" value="1"/>
</dbReference>
<dbReference type="SUPFAM" id="SSF103473">
    <property type="entry name" value="MFS general substrate transporter"/>
    <property type="match status" value="1"/>
</dbReference>
<evidence type="ECO:0000256" key="14">
    <source>
        <dbReference type="SAM" id="Phobius"/>
    </source>
</evidence>
<feature type="transmembrane region" description="Helical" evidence="14">
    <location>
        <begin position="714"/>
        <end position="737"/>
    </location>
</feature>
<feature type="compositionally biased region" description="Basic and acidic residues" evidence="13">
    <location>
        <begin position="450"/>
        <end position="461"/>
    </location>
</feature>
<feature type="transmembrane region" description="Helical" evidence="14">
    <location>
        <begin position="1323"/>
        <end position="1346"/>
    </location>
</feature>
<dbReference type="InterPro" id="IPR013953">
    <property type="entry name" value="FACT_SPT16_M"/>
</dbReference>
<dbReference type="Pfam" id="PF24824">
    <property type="entry name" value="PH_SPT16"/>
    <property type="match status" value="1"/>
</dbReference>
<keyword evidence="3 12" id="KW-0158">Chromosome</keyword>
<dbReference type="EMBL" id="NAJO01000025">
    <property type="protein sequence ID" value="OQO03234.1"/>
    <property type="molecule type" value="Genomic_DNA"/>
</dbReference>
<dbReference type="GO" id="GO:0006368">
    <property type="term" value="P:transcription elongation by RNA polymerase II"/>
    <property type="evidence" value="ECO:0007669"/>
    <property type="project" value="TreeGrafter"/>
</dbReference>
<dbReference type="SUPFAM" id="SSF55920">
    <property type="entry name" value="Creatinase/aminopeptidase"/>
    <property type="match status" value="1"/>
</dbReference>
<dbReference type="FunFam" id="3.90.230.10:FF:000005">
    <property type="entry name" value="FACT complex subunit spt16"/>
    <property type="match status" value="1"/>
</dbReference>
<dbReference type="InterPro" id="IPR048969">
    <property type="entry name" value="FACT_SPT16_C"/>
</dbReference>
<dbReference type="Gene3D" id="2.30.29.210">
    <property type="entry name" value="FACT complex subunit Spt16p/Cdc68p"/>
    <property type="match status" value="1"/>
</dbReference>
<dbReference type="InterPro" id="IPR036259">
    <property type="entry name" value="MFS_trans_sf"/>
</dbReference>
<dbReference type="STRING" id="1507870.A0A1V8SW04"/>